<name>A0A4C1X7J1_EUMVA</name>
<dbReference type="Proteomes" id="UP000299102">
    <property type="component" value="Unassembled WGS sequence"/>
</dbReference>
<dbReference type="SUPFAM" id="SSF49899">
    <property type="entry name" value="Concanavalin A-like lectins/glucanases"/>
    <property type="match status" value="1"/>
</dbReference>
<dbReference type="EMBL" id="BGZK01000746">
    <property type="protein sequence ID" value="GBP58852.1"/>
    <property type="molecule type" value="Genomic_DNA"/>
</dbReference>
<keyword evidence="2" id="KW-1185">Reference proteome</keyword>
<dbReference type="AlphaFoldDB" id="A0A4C1X7J1"/>
<gene>
    <name evidence="1" type="ORF">EVAR_50509_1</name>
</gene>
<organism evidence="1 2">
    <name type="scientific">Eumeta variegata</name>
    <name type="common">Bagworm moth</name>
    <name type="synonym">Eumeta japonica</name>
    <dbReference type="NCBI Taxonomy" id="151549"/>
    <lineage>
        <taxon>Eukaryota</taxon>
        <taxon>Metazoa</taxon>
        <taxon>Ecdysozoa</taxon>
        <taxon>Arthropoda</taxon>
        <taxon>Hexapoda</taxon>
        <taxon>Insecta</taxon>
        <taxon>Pterygota</taxon>
        <taxon>Neoptera</taxon>
        <taxon>Endopterygota</taxon>
        <taxon>Lepidoptera</taxon>
        <taxon>Glossata</taxon>
        <taxon>Ditrysia</taxon>
        <taxon>Tineoidea</taxon>
        <taxon>Psychidae</taxon>
        <taxon>Oiketicinae</taxon>
        <taxon>Eumeta</taxon>
    </lineage>
</organism>
<dbReference type="InterPro" id="IPR013320">
    <property type="entry name" value="ConA-like_dom_sf"/>
</dbReference>
<comment type="caution">
    <text evidence="1">The sequence shown here is derived from an EMBL/GenBank/DDBJ whole genome shotgun (WGS) entry which is preliminary data.</text>
</comment>
<evidence type="ECO:0008006" key="3">
    <source>
        <dbReference type="Google" id="ProtNLM"/>
    </source>
</evidence>
<evidence type="ECO:0000313" key="1">
    <source>
        <dbReference type="EMBL" id="GBP58852.1"/>
    </source>
</evidence>
<proteinExistence type="predicted"/>
<accession>A0A4C1X7J1</accession>
<evidence type="ECO:0000313" key="2">
    <source>
        <dbReference type="Proteomes" id="UP000299102"/>
    </source>
</evidence>
<dbReference type="Gene3D" id="2.60.120.200">
    <property type="match status" value="1"/>
</dbReference>
<protein>
    <recommendedName>
        <fullName evidence="3">Laminin G domain-containing protein</fullName>
    </recommendedName>
</protein>
<sequence>MHFNDDAGDDGFGAFEFSSKNEVSDPVADTEIADRLLPGSFIITTKFKRTSTKSAYLFAISDERRLQLGLKLTAAAAYVTRAILSCDCLAARTVSLDYFTPNAWTEMAIAVTDDHVFLYIDCIKVGNVTLQDPPSEFKISKSSTMHIAHYMDNGNEVHFEPHKIKLTECLFDFDTENLLSDLRMGLLSSNATHLSLTVGSSA</sequence>
<reference evidence="1 2" key="1">
    <citation type="journal article" date="2019" name="Commun. Biol.">
        <title>The bagworm genome reveals a unique fibroin gene that provides high tensile strength.</title>
        <authorList>
            <person name="Kono N."/>
            <person name="Nakamura H."/>
            <person name="Ohtoshi R."/>
            <person name="Tomita M."/>
            <person name="Numata K."/>
            <person name="Arakawa K."/>
        </authorList>
    </citation>
    <scope>NUCLEOTIDE SEQUENCE [LARGE SCALE GENOMIC DNA]</scope>
</reference>